<dbReference type="EMBL" id="JBFRHK010000005">
    <property type="protein sequence ID" value="MEX3745675.1"/>
    <property type="molecule type" value="Genomic_DNA"/>
</dbReference>
<sequence length="200" mass="24330">MLKSLNFPQIYLEMNRLGWLDVESRDYLWLNEMKWKSQTEVMNYKHEEEEIDSITPFAVTSRGDKWVWKAESNRLLVALCFHDDYEGVIYAENLEGAIFRNILEYVSSAHFYTDEKEAESFQIDIEELRNYLVNWRKRFNRWFNDEWLNELDELEKLELKICETQYGSYFALLTPDEARSKTKKFLDFDRINEPFNWINK</sequence>
<organism evidence="1 2">
    <name type="scientific">Lysinibacillus xylanilyticus</name>
    <dbReference type="NCBI Taxonomy" id="582475"/>
    <lineage>
        <taxon>Bacteria</taxon>
        <taxon>Bacillati</taxon>
        <taxon>Bacillota</taxon>
        <taxon>Bacilli</taxon>
        <taxon>Bacillales</taxon>
        <taxon>Bacillaceae</taxon>
        <taxon>Lysinibacillus</taxon>
    </lineage>
</organism>
<accession>A0ABV3VXQ7</accession>
<protein>
    <submittedName>
        <fullName evidence="1">Uncharacterized protein</fullName>
    </submittedName>
</protein>
<name>A0ABV3VXQ7_9BACI</name>
<evidence type="ECO:0000313" key="1">
    <source>
        <dbReference type="EMBL" id="MEX3745675.1"/>
    </source>
</evidence>
<reference evidence="1 2" key="1">
    <citation type="submission" date="2024-07" db="EMBL/GenBank/DDBJ databases">
        <title>Characterization of a bacterium isolated from hydrolysated instant sea cucumber by whole-genome sequencing and metabolomics.</title>
        <authorList>
            <person name="Luo X."/>
            <person name="Zhang Z."/>
            <person name="Zheng Z."/>
            <person name="Zhang W."/>
            <person name="Ming T."/>
            <person name="Jiao L."/>
            <person name="Su X."/>
            <person name="Kong F."/>
            <person name="Xu J."/>
        </authorList>
    </citation>
    <scope>NUCLEOTIDE SEQUENCE [LARGE SCALE GENOMIC DNA]</scope>
    <source>
        <strain evidence="1 2">XL-2024</strain>
    </source>
</reference>
<dbReference type="RefSeq" id="WP_368636541.1">
    <property type="nucleotide sequence ID" value="NZ_JBFRHK010000005.1"/>
</dbReference>
<keyword evidence="2" id="KW-1185">Reference proteome</keyword>
<dbReference type="Proteomes" id="UP001558534">
    <property type="component" value="Unassembled WGS sequence"/>
</dbReference>
<evidence type="ECO:0000313" key="2">
    <source>
        <dbReference type="Proteomes" id="UP001558534"/>
    </source>
</evidence>
<proteinExistence type="predicted"/>
<gene>
    <name evidence="1" type="ORF">AB1300_11065</name>
</gene>
<comment type="caution">
    <text evidence="1">The sequence shown here is derived from an EMBL/GenBank/DDBJ whole genome shotgun (WGS) entry which is preliminary data.</text>
</comment>